<feature type="region of interest" description="Disordered" evidence="1">
    <location>
        <begin position="55"/>
        <end position="109"/>
    </location>
</feature>
<evidence type="ECO:0000313" key="4">
    <source>
        <dbReference type="Proteomes" id="UP000663297"/>
    </source>
</evidence>
<evidence type="ECO:0000256" key="2">
    <source>
        <dbReference type="SAM" id="Phobius"/>
    </source>
</evidence>
<reference evidence="3" key="1">
    <citation type="submission" date="2020-11" db="EMBL/GenBank/DDBJ databases">
        <title>The chromosome-scale genome resource for two endophytic Fusarium species: F. culmorum and F. pseudograminearum.</title>
        <authorList>
            <person name="Yuan Z."/>
        </authorList>
    </citation>
    <scope>NUCLEOTIDE SEQUENCE</scope>
    <source>
        <strain evidence="3">Class2-1B</strain>
    </source>
</reference>
<evidence type="ECO:0000313" key="3">
    <source>
        <dbReference type="EMBL" id="QPC65820.1"/>
    </source>
</evidence>
<proteinExistence type="predicted"/>
<dbReference type="EMBL" id="CP064750">
    <property type="protein sequence ID" value="QPC65820.1"/>
    <property type="molecule type" value="Genomic_DNA"/>
</dbReference>
<keyword evidence="2" id="KW-1133">Transmembrane helix</keyword>
<keyword evidence="2" id="KW-0472">Membrane</keyword>
<dbReference type="Proteomes" id="UP000663297">
    <property type="component" value="Chromosome 4"/>
</dbReference>
<accession>A0A7S8DCJ8</accession>
<name>A0A7S8DCJ8_FUSCU</name>
<feature type="transmembrane region" description="Helical" evidence="2">
    <location>
        <begin position="113"/>
        <end position="133"/>
    </location>
</feature>
<feature type="compositionally biased region" description="Polar residues" evidence="1">
    <location>
        <begin position="63"/>
        <end position="91"/>
    </location>
</feature>
<dbReference type="AlphaFoldDB" id="A0A7S8DCJ8"/>
<organism evidence="3 4">
    <name type="scientific">Fusarium culmorum</name>
    <dbReference type="NCBI Taxonomy" id="5516"/>
    <lineage>
        <taxon>Eukaryota</taxon>
        <taxon>Fungi</taxon>
        <taxon>Dikarya</taxon>
        <taxon>Ascomycota</taxon>
        <taxon>Pezizomycotina</taxon>
        <taxon>Sordariomycetes</taxon>
        <taxon>Hypocreomycetidae</taxon>
        <taxon>Hypocreales</taxon>
        <taxon>Nectriaceae</taxon>
        <taxon>Fusarium</taxon>
    </lineage>
</organism>
<keyword evidence="2" id="KW-0812">Transmembrane</keyword>
<sequence length="167" mass="18028">MKSDCYSPGVCPDRYVYAATAISTHTNASATTFALSFRFDPESAPVNDLKLAKISPRPDPFTETASEFASSTLPPDRSSTSYTNEFPTSTSKTRDQDEDSGGGSHDLSTGATAGIGVGTAIAGMAVVGFLWWFTKRYKAWLKLAWAEKSATNNDLRHDNIMPISCKV</sequence>
<evidence type="ECO:0008006" key="5">
    <source>
        <dbReference type="Google" id="ProtNLM"/>
    </source>
</evidence>
<protein>
    <recommendedName>
        <fullName evidence="5">Mid2 domain-containing protein</fullName>
    </recommendedName>
</protein>
<evidence type="ECO:0000256" key="1">
    <source>
        <dbReference type="SAM" id="MobiDB-lite"/>
    </source>
</evidence>
<gene>
    <name evidence="3" type="ORF">HYE67_008051</name>
</gene>